<evidence type="ECO:0000259" key="4">
    <source>
        <dbReference type="Pfam" id="PF25876"/>
    </source>
</evidence>
<protein>
    <submittedName>
        <fullName evidence="8">Barrel-sandwich domain of CusB or HlyD membrane-fusion</fullName>
    </submittedName>
</protein>
<evidence type="ECO:0000256" key="3">
    <source>
        <dbReference type="SAM" id="MobiDB-lite"/>
    </source>
</evidence>
<dbReference type="EMBL" id="FQVB01000007">
    <property type="protein sequence ID" value="SHE76376.1"/>
    <property type="molecule type" value="Genomic_DNA"/>
</dbReference>
<dbReference type="Proteomes" id="UP000184076">
    <property type="component" value="Unassembled WGS sequence"/>
</dbReference>
<dbReference type="RefSeq" id="WP_178371894.1">
    <property type="nucleotide sequence ID" value="NZ_FQVB01000007.1"/>
</dbReference>
<dbReference type="Pfam" id="PF25954">
    <property type="entry name" value="Beta-barrel_RND_2"/>
    <property type="match status" value="1"/>
</dbReference>
<feature type="domain" description="CusB-like beta-barrel" evidence="6">
    <location>
        <begin position="266"/>
        <end position="323"/>
    </location>
</feature>
<evidence type="ECO:0000259" key="7">
    <source>
        <dbReference type="Pfam" id="PF25967"/>
    </source>
</evidence>
<dbReference type="InterPro" id="IPR058627">
    <property type="entry name" value="MdtA-like_C"/>
</dbReference>
<dbReference type="PANTHER" id="PTHR30469">
    <property type="entry name" value="MULTIDRUG RESISTANCE PROTEIN MDTA"/>
    <property type="match status" value="1"/>
</dbReference>
<name>A0A1M4W583_9BACT</name>
<evidence type="ECO:0000256" key="1">
    <source>
        <dbReference type="ARBA" id="ARBA00022448"/>
    </source>
</evidence>
<evidence type="ECO:0000259" key="6">
    <source>
        <dbReference type="Pfam" id="PF25954"/>
    </source>
</evidence>
<dbReference type="Gene3D" id="1.10.287.470">
    <property type="entry name" value="Helix hairpin bin"/>
    <property type="match status" value="2"/>
</dbReference>
<gene>
    <name evidence="8" type="ORF">SAMN02745206_00778</name>
</gene>
<dbReference type="InterPro" id="IPR058792">
    <property type="entry name" value="Beta-barrel_RND_2"/>
</dbReference>
<feature type="domain" description="Multidrug resistance protein MdtA-like alpha-helical hairpin" evidence="4">
    <location>
        <begin position="139"/>
        <end position="201"/>
    </location>
</feature>
<dbReference type="InterPro" id="IPR058625">
    <property type="entry name" value="MdtA-like_BSH"/>
</dbReference>
<dbReference type="Pfam" id="PF25917">
    <property type="entry name" value="BSH_RND"/>
    <property type="match status" value="1"/>
</dbReference>
<dbReference type="Pfam" id="PF25967">
    <property type="entry name" value="RND-MFP_C"/>
    <property type="match status" value="1"/>
</dbReference>
<dbReference type="Gene3D" id="2.40.30.170">
    <property type="match status" value="1"/>
</dbReference>
<dbReference type="GO" id="GO:1990281">
    <property type="term" value="C:efflux pump complex"/>
    <property type="evidence" value="ECO:0007669"/>
    <property type="project" value="TreeGrafter"/>
</dbReference>
<reference evidence="9" key="1">
    <citation type="submission" date="2016-11" db="EMBL/GenBank/DDBJ databases">
        <authorList>
            <person name="Varghese N."/>
            <person name="Submissions S."/>
        </authorList>
    </citation>
    <scope>NUCLEOTIDE SEQUENCE [LARGE SCALE GENOMIC DNA]</scope>
    <source>
        <strain evidence="9">DSM 9756</strain>
    </source>
</reference>
<evidence type="ECO:0000256" key="2">
    <source>
        <dbReference type="SAM" id="Coils"/>
    </source>
</evidence>
<dbReference type="SUPFAM" id="SSF111369">
    <property type="entry name" value="HlyD-like secretion proteins"/>
    <property type="match status" value="3"/>
</dbReference>
<feature type="domain" description="Multidrug resistance protein MdtA-like barrel-sandwich hybrid" evidence="5">
    <location>
        <begin position="81"/>
        <end position="254"/>
    </location>
</feature>
<keyword evidence="2" id="KW-0175">Coiled coil</keyword>
<evidence type="ECO:0000313" key="9">
    <source>
        <dbReference type="Proteomes" id="UP000184076"/>
    </source>
</evidence>
<keyword evidence="9" id="KW-1185">Reference proteome</keyword>
<keyword evidence="1" id="KW-0813">Transport</keyword>
<dbReference type="Gene3D" id="2.40.420.20">
    <property type="match status" value="1"/>
</dbReference>
<feature type="coiled-coil region" evidence="2">
    <location>
        <begin position="117"/>
        <end position="151"/>
    </location>
</feature>
<dbReference type="STRING" id="1121391.SAMN02745206_00778"/>
<accession>A0A1M4W583</accession>
<dbReference type="InterPro" id="IPR058624">
    <property type="entry name" value="MdtA-like_HH"/>
</dbReference>
<proteinExistence type="predicted"/>
<dbReference type="PRINTS" id="PR01490">
    <property type="entry name" value="RTXTOXIND"/>
</dbReference>
<dbReference type="AlphaFoldDB" id="A0A1M4W583"/>
<feature type="region of interest" description="Disordered" evidence="3">
    <location>
        <begin position="324"/>
        <end position="395"/>
    </location>
</feature>
<evidence type="ECO:0000313" key="8">
    <source>
        <dbReference type="EMBL" id="SHE76376.1"/>
    </source>
</evidence>
<dbReference type="Pfam" id="PF25876">
    <property type="entry name" value="HH_MFP_RND"/>
    <property type="match status" value="1"/>
</dbReference>
<feature type="domain" description="Multidrug resistance protein MdtA-like C-terminal permuted SH3" evidence="7">
    <location>
        <begin position="424"/>
        <end position="478"/>
    </location>
</feature>
<sequence length="494" mass="52780">MVPQIGSSTGPTALHGRLRRFLWAAAAVWVFLGGCSGEKAPTAPESPRVSGVPVLAVRETSIPETVEFPGTVKAAVSSVLSSKVLGRVTAVQVREGDPVRKGQVLVEVDARQVTAGLRQAEAGLERARFAVREAEEAVRVAEADLKAARADRELARVTFERFKNLFARESVSAQEFDQVAARYKAASAQVEKARRAVKAAEARKAQARAMEQAAEAALEDARSLLDYVRIASPVDGVVTAKHVEVGQMAAPGVPLMTVEDTSRYRLEVPVPESSLGFVRLGDPVPVFFPEAAEPLTGRVSEIVPALDPATRTALVKIELGEREKGRGERLKAKGQRGKVKGERDEGKGEGLKGKGEKDREGGEGVEKGEKSDGSSQAQSTGTQPGGRKAEESDLSPFPFDLSPSIVFRSGAFARARFSVGERTAVLVPREAVYERGQLTGVYVVEADGRVRARLVRLGKSLDGNVEVLSGLEPGERIVSRIVPGLVDGAQLVRN</sequence>
<feature type="coiled-coil region" evidence="2">
    <location>
        <begin position="183"/>
        <end position="217"/>
    </location>
</feature>
<organism evidence="8 9">
    <name type="scientific">Desulfacinum infernum DSM 9756</name>
    <dbReference type="NCBI Taxonomy" id="1121391"/>
    <lineage>
        <taxon>Bacteria</taxon>
        <taxon>Pseudomonadati</taxon>
        <taxon>Thermodesulfobacteriota</taxon>
        <taxon>Syntrophobacteria</taxon>
        <taxon>Syntrophobacterales</taxon>
        <taxon>Syntrophobacteraceae</taxon>
        <taxon>Desulfacinum</taxon>
    </lineage>
</organism>
<dbReference type="GO" id="GO:0015562">
    <property type="term" value="F:efflux transmembrane transporter activity"/>
    <property type="evidence" value="ECO:0007669"/>
    <property type="project" value="TreeGrafter"/>
</dbReference>
<feature type="compositionally biased region" description="Basic and acidic residues" evidence="3">
    <location>
        <begin position="339"/>
        <end position="372"/>
    </location>
</feature>
<dbReference type="Gene3D" id="2.40.50.100">
    <property type="match status" value="2"/>
</dbReference>
<dbReference type="PANTHER" id="PTHR30469:SF38">
    <property type="entry name" value="HLYD FAMILY SECRETION PROTEIN"/>
    <property type="match status" value="1"/>
</dbReference>
<evidence type="ECO:0000259" key="5">
    <source>
        <dbReference type="Pfam" id="PF25917"/>
    </source>
</evidence>